<sequence length="322" mass="36650">MVHYFHTYSSVARNESLKILLSLAINRDYHVFQFDVETAFLYGEIDAPIYVSQVTNFKVPGKKDWVWMLNKSLYGTKQAPRQWRAHLVDSFKQLGLSACDSDESLFFDRDKDLFIHIHVDDGLIVGSSKEKIQSILLGLQKTYKLKTQEKPKQHLGYTFSWLKDGLILHQADFCKKIIEEFRMETANSIKTPVPLNVRQQLASESPPFDLHLMQKAIGMLTYLALHTRPNIAFTVNLLSQHVNAPTVAQWQLVKHLLCYLCGTMSTGIKFTRNNSSVTNLVGWADADYGNSALTKKSTSGFVITLYGNPISWCMKKQPIVAQ</sequence>
<dbReference type="PANTHER" id="PTHR11439:SF486">
    <property type="entry name" value="RLK (RECEPTOR-LIKE KINASE) PROTEIN, PUTATIVE-RELATED"/>
    <property type="match status" value="1"/>
</dbReference>
<gene>
    <name evidence="2" type="ORF">O181_122487</name>
</gene>
<dbReference type="OrthoDB" id="2801217at2759"/>
<accession>A0A9Q3Q4G4</accession>
<dbReference type="Proteomes" id="UP000765509">
    <property type="component" value="Unassembled WGS sequence"/>
</dbReference>
<feature type="domain" description="Reverse transcriptase Ty1/copia-type" evidence="1">
    <location>
        <begin position="2"/>
        <end position="193"/>
    </location>
</feature>
<proteinExistence type="predicted"/>
<organism evidence="2 3">
    <name type="scientific">Austropuccinia psidii MF-1</name>
    <dbReference type="NCBI Taxonomy" id="1389203"/>
    <lineage>
        <taxon>Eukaryota</taxon>
        <taxon>Fungi</taxon>
        <taxon>Dikarya</taxon>
        <taxon>Basidiomycota</taxon>
        <taxon>Pucciniomycotina</taxon>
        <taxon>Pucciniomycetes</taxon>
        <taxon>Pucciniales</taxon>
        <taxon>Sphaerophragmiaceae</taxon>
        <taxon>Austropuccinia</taxon>
    </lineage>
</organism>
<reference evidence="2" key="1">
    <citation type="submission" date="2021-03" db="EMBL/GenBank/DDBJ databases">
        <title>Draft genome sequence of rust myrtle Austropuccinia psidii MF-1, a brazilian biotype.</title>
        <authorList>
            <person name="Quecine M.C."/>
            <person name="Pachon D.M.R."/>
            <person name="Bonatelli M.L."/>
            <person name="Correr F.H."/>
            <person name="Franceschini L.M."/>
            <person name="Leite T.F."/>
            <person name="Margarido G.R.A."/>
            <person name="Almeida C.A."/>
            <person name="Ferrarezi J.A."/>
            <person name="Labate C.A."/>
        </authorList>
    </citation>
    <scope>NUCLEOTIDE SEQUENCE</scope>
    <source>
        <strain evidence="2">MF-1</strain>
    </source>
</reference>
<dbReference type="AlphaFoldDB" id="A0A9Q3Q4G4"/>
<dbReference type="EMBL" id="AVOT02113385">
    <property type="protein sequence ID" value="MBW0582772.1"/>
    <property type="molecule type" value="Genomic_DNA"/>
</dbReference>
<dbReference type="SUPFAM" id="SSF56672">
    <property type="entry name" value="DNA/RNA polymerases"/>
    <property type="match status" value="1"/>
</dbReference>
<dbReference type="PANTHER" id="PTHR11439">
    <property type="entry name" value="GAG-POL-RELATED RETROTRANSPOSON"/>
    <property type="match status" value="1"/>
</dbReference>
<evidence type="ECO:0000313" key="2">
    <source>
        <dbReference type="EMBL" id="MBW0582772.1"/>
    </source>
</evidence>
<evidence type="ECO:0000259" key="1">
    <source>
        <dbReference type="Pfam" id="PF07727"/>
    </source>
</evidence>
<dbReference type="InterPro" id="IPR043502">
    <property type="entry name" value="DNA/RNA_pol_sf"/>
</dbReference>
<name>A0A9Q3Q4G4_9BASI</name>
<dbReference type="Pfam" id="PF07727">
    <property type="entry name" value="RVT_2"/>
    <property type="match status" value="1"/>
</dbReference>
<dbReference type="InterPro" id="IPR013103">
    <property type="entry name" value="RVT_2"/>
</dbReference>
<evidence type="ECO:0000313" key="3">
    <source>
        <dbReference type="Proteomes" id="UP000765509"/>
    </source>
</evidence>
<keyword evidence="3" id="KW-1185">Reference proteome</keyword>
<comment type="caution">
    <text evidence="2">The sequence shown here is derived from an EMBL/GenBank/DDBJ whole genome shotgun (WGS) entry which is preliminary data.</text>
</comment>
<protein>
    <recommendedName>
        <fullName evidence="1">Reverse transcriptase Ty1/copia-type domain-containing protein</fullName>
    </recommendedName>
</protein>